<feature type="transmembrane region" description="Helical" evidence="6">
    <location>
        <begin position="21"/>
        <end position="47"/>
    </location>
</feature>
<organism evidence="8 9">
    <name type="scientific">Dentiscutata erythropus</name>
    <dbReference type="NCBI Taxonomy" id="1348616"/>
    <lineage>
        <taxon>Eukaryota</taxon>
        <taxon>Fungi</taxon>
        <taxon>Fungi incertae sedis</taxon>
        <taxon>Mucoromycota</taxon>
        <taxon>Glomeromycotina</taxon>
        <taxon>Glomeromycetes</taxon>
        <taxon>Diversisporales</taxon>
        <taxon>Gigasporaceae</taxon>
        <taxon>Dentiscutata</taxon>
    </lineage>
</organism>
<dbReference type="AlphaFoldDB" id="A0A9N8VM27"/>
<keyword evidence="4 6" id="KW-0472">Membrane</keyword>
<evidence type="ECO:0000313" key="9">
    <source>
        <dbReference type="Proteomes" id="UP000789405"/>
    </source>
</evidence>
<dbReference type="GO" id="GO:0016020">
    <property type="term" value="C:membrane"/>
    <property type="evidence" value="ECO:0007669"/>
    <property type="project" value="UniProtKB-SubCell"/>
</dbReference>
<dbReference type="EMBL" id="CAJVPY010000160">
    <property type="protein sequence ID" value="CAG8454344.1"/>
    <property type="molecule type" value="Genomic_DNA"/>
</dbReference>
<dbReference type="SUPFAM" id="SSF144091">
    <property type="entry name" value="Rhomboid-like"/>
    <property type="match status" value="1"/>
</dbReference>
<keyword evidence="9" id="KW-1185">Reference proteome</keyword>
<dbReference type="OrthoDB" id="10257275at2759"/>
<dbReference type="Proteomes" id="UP000789405">
    <property type="component" value="Unassembled WGS sequence"/>
</dbReference>
<dbReference type="PANTHER" id="PTHR11009">
    <property type="entry name" value="DER1-LIKE PROTEIN, DERLIN"/>
    <property type="match status" value="1"/>
</dbReference>
<evidence type="ECO:0000256" key="1">
    <source>
        <dbReference type="ARBA" id="ARBA00004141"/>
    </source>
</evidence>
<gene>
    <name evidence="8" type="ORF">DERYTH_LOCUS684</name>
</gene>
<dbReference type="PROSITE" id="PS51257">
    <property type="entry name" value="PROKAR_LIPOPROTEIN"/>
    <property type="match status" value="1"/>
</dbReference>
<evidence type="ECO:0000256" key="2">
    <source>
        <dbReference type="ARBA" id="ARBA00022692"/>
    </source>
</evidence>
<feature type="domain" description="Peptidase S54 rhomboid" evidence="7">
    <location>
        <begin position="66"/>
        <end position="208"/>
    </location>
</feature>
<reference evidence="8" key="1">
    <citation type="submission" date="2021-06" db="EMBL/GenBank/DDBJ databases">
        <authorList>
            <person name="Kallberg Y."/>
            <person name="Tangrot J."/>
            <person name="Rosling A."/>
        </authorList>
    </citation>
    <scope>NUCLEOTIDE SEQUENCE</scope>
    <source>
        <strain evidence="8">MA453B</strain>
    </source>
</reference>
<evidence type="ECO:0000256" key="3">
    <source>
        <dbReference type="ARBA" id="ARBA00022989"/>
    </source>
</evidence>
<dbReference type="Gene3D" id="1.20.1540.10">
    <property type="entry name" value="Rhomboid-like"/>
    <property type="match status" value="1"/>
</dbReference>
<feature type="transmembrane region" description="Helical" evidence="6">
    <location>
        <begin position="190"/>
        <end position="208"/>
    </location>
</feature>
<dbReference type="InterPro" id="IPR022764">
    <property type="entry name" value="Peptidase_S54_rhomboid_dom"/>
</dbReference>
<feature type="transmembrane region" description="Helical" evidence="6">
    <location>
        <begin position="130"/>
        <end position="150"/>
    </location>
</feature>
<evidence type="ECO:0000256" key="5">
    <source>
        <dbReference type="SAM" id="MobiDB-lite"/>
    </source>
</evidence>
<comment type="subcellular location">
    <subcellularLocation>
        <location evidence="1">Membrane</location>
        <topology evidence="1">Multi-pass membrane protein</topology>
    </subcellularLocation>
</comment>
<evidence type="ECO:0000313" key="8">
    <source>
        <dbReference type="EMBL" id="CAG8454344.1"/>
    </source>
</evidence>
<feature type="compositionally biased region" description="Polar residues" evidence="5">
    <location>
        <begin position="267"/>
        <end position="290"/>
    </location>
</feature>
<comment type="caution">
    <text evidence="8">The sequence shown here is derived from an EMBL/GenBank/DDBJ whole genome shotgun (WGS) entry which is preliminary data.</text>
</comment>
<name>A0A9N8VM27_9GLOM</name>
<accession>A0A9N8VM27</accession>
<evidence type="ECO:0000256" key="4">
    <source>
        <dbReference type="ARBA" id="ARBA00023136"/>
    </source>
</evidence>
<feature type="transmembrane region" description="Helical" evidence="6">
    <location>
        <begin position="80"/>
        <end position="98"/>
    </location>
</feature>
<evidence type="ECO:0000256" key="6">
    <source>
        <dbReference type="SAM" id="Phobius"/>
    </source>
</evidence>
<feature type="transmembrane region" description="Helical" evidence="6">
    <location>
        <begin position="105"/>
        <end position="124"/>
    </location>
</feature>
<keyword evidence="3 6" id="KW-1133">Transmembrane helix</keyword>
<sequence>MSEARRNIPSFTTVTSTFRSYILSLPLLTTTISCIVIVFYAFGALLFNDNPIYNALSLKPEKFFEGQVWRILTYPYTHSYLAHLLFNILVFLPLSTAIEHTIGTLEYSYVLITIFTVLSGSIYLLSSLIFSLKGVEMGGLNTWIFGVVVWESRELAGSEREIFGLFRVPSHFYPLVLFLLMEIILQHEWFVGYLCGLFVGYFYSFGYLTRILPSSDFFSNIESKPSLSHLVNIRGFIKAEVGRRGGWWLPLWNDDSIEDPLETSINHTSNAGEQNQTDTIQVARSSSPDPHSTPVFIVPSSNTTRSNSPALESVPLTTDPTTADPNSKEKD</sequence>
<feature type="compositionally biased region" description="Polar residues" evidence="5">
    <location>
        <begin position="299"/>
        <end position="325"/>
    </location>
</feature>
<dbReference type="InterPro" id="IPR035952">
    <property type="entry name" value="Rhomboid-like_sf"/>
</dbReference>
<feature type="region of interest" description="Disordered" evidence="5">
    <location>
        <begin position="267"/>
        <end position="331"/>
    </location>
</feature>
<evidence type="ECO:0000259" key="7">
    <source>
        <dbReference type="Pfam" id="PF01694"/>
    </source>
</evidence>
<feature type="transmembrane region" description="Helical" evidence="6">
    <location>
        <begin position="162"/>
        <end position="184"/>
    </location>
</feature>
<proteinExistence type="predicted"/>
<keyword evidence="2 6" id="KW-0812">Transmembrane</keyword>
<protein>
    <submittedName>
        <fullName evidence="8">7636_t:CDS:1</fullName>
    </submittedName>
</protein>
<dbReference type="Pfam" id="PF01694">
    <property type="entry name" value="Rhomboid"/>
    <property type="match status" value="1"/>
</dbReference>
<dbReference type="GO" id="GO:0004252">
    <property type="term" value="F:serine-type endopeptidase activity"/>
    <property type="evidence" value="ECO:0007669"/>
    <property type="project" value="InterPro"/>
</dbReference>